<dbReference type="GO" id="GO:0030313">
    <property type="term" value="C:cell envelope"/>
    <property type="evidence" value="ECO:0007669"/>
    <property type="project" value="UniProtKB-SubCell"/>
</dbReference>
<dbReference type="GO" id="GO:0016491">
    <property type="term" value="F:oxidoreductase activity"/>
    <property type="evidence" value="ECO:0007669"/>
    <property type="project" value="InterPro"/>
</dbReference>
<dbReference type="InterPro" id="IPR013766">
    <property type="entry name" value="Thioredoxin_domain"/>
</dbReference>
<dbReference type="PANTHER" id="PTHR42852:SF6">
    <property type="entry name" value="THIOL:DISULFIDE INTERCHANGE PROTEIN DSBE"/>
    <property type="match status" value="1"/>
</dbReference>
<protein>
    <submittedName>
        <fullName evidence="7">Alkyl hydroperoxide reductase</fullName>
    </submittedName>
</protein>
<keyword evidence="5" id="KW-0732">Signal</keyword>
<dbReference type="InterPro" id="IPR013740">
    <property type="entry name" value="Redoxin"/>
</dbReference>
<dbReference type="EMBL" id="MTCZ01000007">
    <property type="protein sequence ID" value="OWP85116.1"/>
    <property type="molecule type" value="Genomic_DNA"/>
</dbReference>
<comment type="subcellular location">
    <subcellularLocation>
        <location evidence="1">Cell envelope</location>
    </subcellularLocation>
</comment>
<dbReference type="PROSITE" id="PS51352">
    <property type="entry name" value="THIOREDOXIN_2"/>
    <property type="match status" value="1"/>
</dbReference>
<evidence type="ECO:0000313" key="8">
    <source>
        <dbReference type="Proteomes" id="UP000197768"/>
    </source>
</evidence>
<evidence type="ECO:0000256" key="2">
    <source>
        <dbReference type="ARBA" id="ARBA00022748"/>
    </source>
</evidence>
<dbReference type="InterPro" id="IPR050553">
    <property type="entry name" value="Thioredoxin_ResA/DsbE_sf"/>
</dbReference>
<dbReference type="Proteomes" id="UP000197768">
    <property type="component" value="Unassembled WGS sequence"/>
</dbReference>
<name>A0A246GL52_9FLAO</name>
<dbReference type="RefSeq" id="WP_088390440.1">
    <property type="nucleotide sequence ID" value="NZ_MTCZ01000007.1"/>
</dbReference>
<evidence type="ECO:0000256" key="3">
    <source>
        <dbReference type="ARBA" id="ARBA00023157"/>
    </source>
</evidence>
<dbReference type="AlphaFoldDB" id="A0A246GL52"/>
<keyword evidence="2" id="KW-0201">Cytochrome c-type biogenesis</keyword>
<dbReference type="Gene3D" id="3.40.30.10">
    <property type="entry name" value="Glutaredoxin"/>
    <property type="match status" value="1"/>
</dbReference>
<comment type="caution">
    <text evidence="7">The sequence shown here is derived from an EMBL/GenBank/DDBJ whole genome shotgun (WGS) entry which is preliminary data.</text>
</comment>
<feature type="domain" description="Thioredoxin" evidence="6">
    <location>
        <begin position="23"/>
        <end position="166"/>
    </location>
</feature>
<keyword evidence="4" id="KW-0676">Redox-active center</keyword>
<evidence type="ECO:0000256" key="4">
    <source>
        <dbReference type="ARBA" id="ARBA00023284"/>
    </source>
</evidence>
<organism evidence="7 8">
    <name type="scientific">Flavobacterium davisii</name>
    <dbReference type="NCBI Taxonomy" id="2906077"/>
    <lineage>
        <taxon>Bacteria</taxon>
        <taxon>Pseudomonadati</taxon>
        <taxon>Bacteroidota</taxon>
        <taxon>Flavobacteriia</taxon>
        <taxon>Flavobacteriales</taxon>
        <taxon>Flavobacteriaceae</taxon>
        <taxon>Flavobacterium</taxon>
    </lineage>
</organism>
<sequence length="172" mass="19830">MKKIITLILAMILNISCTKAQDTQLSDETLNYSLTSTDNQKITLKEIITQNTGKNIVLEFWASWCGDCIKNMPNLKKLQKENPDTKFIFISFDKTPEAWKTGIEKHELIGDQLFVGENMKGNFGKSINLDWIPRYIVLDKKGKVVLYRAIEKDNEKINTLLKTLQTNKIIQY</sequence>
<dbReference type="GO" id="GO:0017004">
    <property type="term" value="P:cytochrome complex assembly"/>
    <property type="evidence" value="ECO:0007669"/>
    <property type="project" value="UniProtKB-KW"/>
</dbReference>
<evidence type="ECO:0000256" key="5">
    <source>
        <dbReference type="SAM" id="SignalP"/>
    </source>
</evidence>
<evidence type="ECO:0000256" key="1">
    <source>
        <dbReference type="ARBA" id="ARBA00004196"/>
    </source>
</evidence>
<feature type="chain" id="PRO_5012490148" evidence="5">
    <location>
        <begin position="21"/>
        <end position="172"/>
    </location>
</feature>
<evidence type="ECO:0000313" key="7">
    <source>
        <dbReference type="EMBL" id="OWP85116.1"/>
    </source>
</evidence>
<dbReference type="PANTHER" id="PTHR42852">
    <property type="entry name" value="THIOL:DISULFIDE INTERCHANGE PROTEIN DSBE"/>
    <property type="match status" value="1"/>
</dbReference>
<proteinExistence type="predicted"/>
<dbReference type="InterPro" id="IPR036249">
    <property type="entry name" value="Thioredoxin-like_sf"/>
</dbReference>
<reference evidence="7 8" key="1">
    <citation type="journal article" date="2017" name="Infect. Genet. Evol.">
        <title>Comparative genome analysis of fish pathogen Flavobacterium columnare reveals extensive sequence diversity within the species.</title>
        <authorList>
            <person name="Kayansamruaj P."/>
            <person name="Dong H.T."/>
            <person name="Hirono I."/>
            <person name="Kondo H."/>
            <person name="Senapin S."/>
            <person name="Rodkhum C."/>
        </authorList>
    </citation>
    <scope>NUCLEOTIDE SEQUENCE [LARGE SCALE GENOMIC DNA]</scope>
    <source>
        <strain evidence="7 8">1215</strain>
    </source>
</reference>
<feature type="signal peptide" evidence="5">
    <location>
        <begin position="1"/>
        <end position="20"/>
    </location>
</feature>
<dbReference type="SUPFAM" id="SSF52833">
    <property type="entry name" value="Thioredoxin-like"/>
    <property type="match status" value="1"/>
</dbReference>
<evidence type="ECO:0000259" key="6">
    <source>
        <dbReference type="PROSITE" id="PS51352"/>
    </source>
</evidence>
<accession>A0A246GL52</accession>
<dbReference type="Pfam" id="PF08534">
    <property type="entry name" value="Redoxin"/>
    <property type="match status" value="1"/>
</dbReference>
<dbReference type="CDD" id="cd02966">
    <property type="entry name" value="TlpA_like_family"/>
    <property type="match status" value="1"/>
</dbReference>
<gene>
    <name evidence="7" type="ORF">BWK59_01715</name>
</gene>
<keyword evidence="3" id="KW-1015">Disulfide bond</keyword>